<feature type="compositionally biased region" description="Basic and acidic residues" evidence="1">
    <location>
        <begin position="93"/>
        <end position="104"/>
    </location>
</feature>
<feature type="compositionally biased region" description="Acidic residues" evidence="1">
    <location>
        <begin position="105"/>
        <end position="119"/>
    </location>
</feature>
<evidence type="ECO:0000256" key="1">
    <source>
        <dbReference type="SAM" id="MobiDB-lite"/>
    </source>
</evidence>
<feature type="compositionally biased region" description="Basic and acidic residues" evidence="1">
    <location>
        <begin position="128"/>
        <end position="151"/>
    </location>
</feature>
<sequence>MFINVYVDETMQQTIAYSAPPWKQMRVAHMYDGTDIWIDTLYTGSHPYIRLAERHIDPNSFIKELKVNGVKGYQWRTHAYGLWEKKFGTATWRREEHHDDREADKEEETWLVENDDDEELPRRQAAKRIHEARDDQDETSLKRPKPEDKIPEALQLSTADLTPFAPVPRRRSRLARAIWGVPRFQPPIRPSNSLAHNKRLGRVLWAPLLADRFVSADWDAIFDDR</sequence>
<name>A0A9P4H424_9PLEO</name>
<evidence type="ECO:0000313" key="2">
    <source>
        <dbReference type="EMBL" id="KAF2027280.1"/>
    </source>
</evidence>
<feature type="region of interest" description="Disordered" evidence="1">
    <location>
        <begin position="93"/>
        <end position="151"/>
    </location>
</feature>
<comment type="caution">
    <text evidence="2">The sequence shown here is derived from an EMBL/GenBank/DDBJ whole genome shotgun (WGS) entry which is preliminary data.</text>
</comment>
<gene>
    <name evidence="2" type="ORF">EK21DRAFT_115051</name>
</gene>
<evidence type="ECO:0000313" key="3">
    <source>
        <dbReference type="Proteomes" id="UP000799777"/>
    </source>
</evidence>
<accession>A0A9P4H424</accession>
<dbReference type="Proteomes" id="UP000799777">
    <property type="component" value="Unassembled WGS sequence"/>
</dbReference>
<organism evidence="2 3">
    <name type="scientific">Setomelanomma holmii</name>
    <dbReference type="NCBI Taxonomy" id="210430"/>
    <lineage>
        <taxon>Eukaryota</taxon>
        <taxon>Fungi</taxon>
        <taxon>Dikarya</taxon>
        <taxon>Ascomycota</taxon>
        <taxon>Pezizomycotina</taxon>
        <taxon>Dothideomycetes</taxon>
        <taxon>Pleosporomycetidae</taxon>
        <taxon>Pleosporales</taxon>
        <taxon>Pleosporineae</taxon>
        <taxon>Phaeosphaeriaceae</taxon>
        <taxon>Setomelanomma</taxon>
    </lineage>
</organism>
<protein>
    <submittedName>
        <fullName evidence="2">Uncharacterized protein</fullName>
    </submittedName>
</protein>
<dbReference type="EMBL" id="ML978229">
    <property type="protein sequence ID" value="KAF2027280.1"/>
    <property type="molecule type" value="Genomic_DNA"/>
</dbReference>
<dbReference type="AlphaFoldDB" id="A0A9P4H424"/>
<keyword evidence="3" id="KW-1185">Reference proteome</keyword>
<dbReference type="OrthoDB" id="10415376at2759"/>
<proteinExistence type="predicted"/>
<reference evidence="2" key="1">
    <citation type="journal article" date="2020" name="Stud. Mycol.">
        <title>101 Dothideomycetes genomes: a test case for predicting lifestyles and emergence of pathogens.</title>
        <authorList>
            <person name="Haridas S."/>
            <person name="Albert R."/>
            <person name="Binder M."/>
            <person name="Bloem J."/>
            <person name="Labutti K."/>
            <person name="Salamov A."/>
            <person name="Andreopoulos B."/>
            <person name="Baker S."/>
            <person name="Barry K."/>
            <person name="Bills G."/>
            <person name="Bluhm B."/>
            <person name="Cannon C."/>
            <person name="Castanera R."/>
            <person name="Culley D."/>
            <person name="Daum C."/>
            <person name="Ezra D."/>
            <person name="Gonzalez J."/>
            <person name="Henrissat B."/>
            <person name="Kuo A."/>
            <person name="Liang C."/>
            <person name="Lipzen A."/>
            <person name="Lutzoni F."/>
            <person name="Magnuson J."/>
            <person name="Mondo S."/>
            <person name="Nolan M."/>
            <person name="Ohm R."/>
            <person name="Pangilinan J."/>
            <person name="Park H.-J."/>
            <person name="Ramirez L."/>
            <person name="Alfaro M."/>
            <person name="Sun H."/>
            <person name="Tritt A."/>
            <person name="Yoshinaga Y."/>
            <person name="Zwiers L.-H."/>
            <person name="Turgeon B."/>
            <person name="Goodwin S."/>
            <person name="Spatafora J."/>
            <person name="Crous P."/>
            <person name="Grigoriev I."/>
        </authorList>
    </citation>
    <scope>NUCLEOTIDE SEQUENCE</scope>
    <source>
        <strain evidence="2">CBS 110217</strain>
    </source>
</reference>